<dbReference type="OrthoDB" id="5417214at2"/>
<dbReference type="PANTHER" id="PTHR30026:SF20">
    <property type="entry name" value="OUTER MEMBRANE PROTEIN TOLC"/>
    <property type="match status" value="1"/>
</dbReference>
<dbReference type="GO" id="GO:0015288">
    <property type="term" value="F:porin activity"/>
    <property type="evidence" value="ECO:0007669"/>
    <property type="project" value="TreeGrafter"/>
</dbReference>
<dbReference type="GO" id="GO:0009279">
    <property type="term" value="C:cell outer membrane"/>
    <property type="evidence" value="ECO:0007669"/>
    <property type="project" value="UniProtKB-SubCell"/>
</dbReference>
<evidence type="ECO:0000313" key="9">
    <source>
        <dbReference type="EMBL" id="ATB70952.1"/>
    </source>
</evidence>
<keyword evidence="4" id="KW-1134">Transmembrane beta strand</keyword>
<dbReference type="PANTHER" id="PTHR30026">
    <property type="entry name" value="OUTER MEMBRANE PROTEIN TOLC"/>
    <property type="match status" value="1"/>
</dbReference>
<evidence type="ECO:0000256" key="4">
    <source>
        <dbReference type="ARBA" id="ARBA00022452"/>
    </source>
</evidence>
<dbReference type="Proteomes" id="UP000217349">
    <property type="component" value="Chromosome"/>
</dbReference>
<comment type="subcellular location">
    <subcellularLocation>
        <location evidence="1">Cell outer membrane</location>
    </subcellularLocation>
</comment>
<organism evidence="9 10">
    <name type="scientific">Sulfurospirillum diekertiae</name>
    <dbReference type="NCBI Taxonomy" id="1854492"/>
    <lineage>
        <taxon>Bacteria</taxon>
        <taxon>Pseudomonadati</taxon>
        <taxon>Campylobacterota</taxon>
        <taxon>Epsilonproteobacteria</taxon>
        <taxon>Campylobacterales</taxon>
        <taxon>Sulfurospirillaceae</taxon>
        <taxon>Sulfurospirillum</taxon>
    </lineage>
</organism>
<dbReference type="GO" id="GO:0015562">
    <property type="term" value="F:efflux transmembrane transporter activity"/>
    <property type="evidence" value="ECO:0007669"/>
    <property type="project" value="InterPro"/>
</dbReference>
<keyword evidence="3" id="KW-0813">Transport</keyword>
<dbReference type="GO" id="GO:1990281">
    <property type="term" value="C:efflux pump complex"/>
    <property type="evidence" value="ECO:0007669"/>
    <property type="project" value="TreeGrafter"/>
</dbReference>
<evidence type="ECO:0000256" key="2">
    <source>
        <dbReference type="ARBA" id="ARBA00007613"/>
    </source>
</evidence>
<accession>A0A290HHC2</accession>
<dbReference type="RefSeq" id="WP_096047730.1">
    <property type="nucleotide sequence ID" value="NZ_CP023275.1"/>
</dbReference>
<keyword evidence="5" id="KW-0812">Transmembrane</keyword>
<feature type="coiled-coil region" evidence="8">
    <location>
        <begin position="311"/>
        <end position="342"/>
    </location>
</feature>
<keyword evidence="7" id="KW-0998">Cell outer membrane</keyword>
<protein>
    <submittedName>
        <fullName evidence="9">Outer membrane protein TolC</fullName>
    </submittedName>
</protein>
<reference evidence="10" key="1">
    <citation type="submission" date="2017-09" db="EMBL/GenBank/DDBJ databases">
        <title>The complete genome of Sulfurospirillum sp. JPD-1.</title>
        <authorList>
            <person name="Goris T."/>
        </authorList>
    </citation>
    <scope>NUCLEOTIDE SEQUENCE [LARGE SCALE GENOMIC DNA]</scope>
    <source>
        <strain evidence="10">JPD-1</strain>
    </source>
</reference>
<keyword evidence="6" id="KW-0472">Membrane</keyword>
<dbReference type="InterPro" id="IPR051906">
    <property type="entry name" value="TolC-like"/>
</dbReference>
<evidence type="ECO:0000256" key="3">
    <source>
        <dbReference type="ARBA" id="ARBA00022448"/>
    </source>
</evidence>
<evidence type="ECO:0000256" key="1">
    <source>
        <dbReference type="ARBA" id="ARBA00004442"/>
    </source>
</evidence>
<comment type="similarity">
    <text evidence="2">Belongs to the outer membrane factor (OMF) (TC 1.B.17) family.</text>
</comment>
<evidence type="ECO:0000256" key="7">
    <source>
        <dbReference type="ARBA" id="ARBA00023237"/>
    </source>
</evidence>
<keyword evidence="8" id="KW-0175">Coiled coil</keyword>
<proteinExistence type="inferred from homology"/>
<evidence type="ECO:0000256" key="8">
    <source>
        <dbReference type="SAM" id="Coils"/>
    </source>
</evidence>
<dbReference type="InterPro" id="IPR003423">
    <property type="entry name" value="OMP_efflux"/>
</dbReference>
<dbReference type="AlphaFoldDB" id="A0A290HHC2"/>
<dbReference type="KEGG" id="sulj:SJPD1_2874"/>
<evidence type="ECO:0000256" key="5">
    <source>
        <dbReference type="ARBA" id="ARBA00022692"/>
    </source>
</evidence>
<evidence type="ECO:0000256" key="6">
    <source>
        <dbReference type="ARBA" id="ARBA00023136"/>
    </source>
</evidence>
<name>A0A290HHC2_9BACT</name>
<evidence type="ECO:0000313" key="10">
    <source>
        <dbReference type="Proteomes" id="UP000217349"/>
    </source>
</evidence>
<dbReference type="SUPFAM" id="SSF56954">
    <property type="entry name" value="Outer membrane efflux proteins (OEP)"/>
    <property type="match status" value="1"/>
</dbReference>
<gene>
    <name evidence="9" type="ORF">SJPD1_2874</name>
</gene>
<sequence length="432" mass="49061">MVRQILICLSASVVLYADSSAMTLSEAYHRALVYEAKLRSVAYQVDAKKEDVKQAESQLYPQIFASFDNSNRNYTTNYYERNGKEKYNSASITASQVIYHPEIIAQIESADLKVDSAKIYLTKQEQELAYKVADAYISILKNQNAVAVANSYVQTNFVKYQQISEKLNLALANKMDFLESKLSYEQAKITLHKQENLLALSKVKLKNLTGIDVESIPSVDFDTLEIDNLLNISSLGGLENNPDIKMAELGTKIYEKEIEAAKYGHYPKLDLSLSHTKYNTDSYTVDYERETRVMLEFRIPIFQGGRISSEIEKNRVMLNSAKEDLSDQQREVKIKYEELILNYKAAIKDIALQKDAENSAELYLSAVQKGHDHGLKSLIDLEDAKSKLYETKFKLIDSIYTLINSYVGILNITGKLTPYDIEKLNAVIFKTS</sequence>
<dbReference type="EMBL" id="CP023275">
    <property type="protein sequence ID" value="ATB70952.1"/>
    <property type="molecule type" value="Genomic_DNA"/>
</dbReference>
<dbReference type="Pfam" id="PF02321">
    <property type="entry name" value="OEP"/>
    <property type="match status" value="2"/>
</dbReference>
<dbReference type="Gene3D" id="1.20.1600.10">
    <property type="entry name" value="Outer membrane efflux proteins (OEP)"/>
    <property type="match status" value="1"/>
</dbReference>